<dbReference type="EMBL" id="CAQQ02069662">
    <property type="status" value="NOT_ANNOTATED_CDS"/>
    <property type="molecule type" value="Genomic_DNA"/>
</dbReference>
<reference evidence="1" key="2">
    <citation type="submission" date="2015-06" db="UniProtKB">
        <authorList>
            <consortium name="EnsemblMetazoa"/>
        </authorList>
    </citation>
    <scope>IDENTIFICATION</scope>
</reference>
<evidence type="ECO:0000313" key="2">
    <source>
        <dbReference type="Proteomes" id="UP000015102"/>
    </source>
</evidence>
<organism evidence="1 2">
    <name type="scientific">Megaselia scalaris</name>
    <name type="common">Humpbacked fly</name>
    <name type="synonym">Phora scalaris</name>
    <dbReference type="NCBI Taxonomy" id="36166"/>
    <lineage>
        <taxon>Eukaryota</taxon>
        <taxon>Metazoa</taxon>
        <taxon>Ecdysozoa</taxon>
        <taxon>Arthropoda</taxon>
        <taxon>Hexapoda</taxon>
        <taxon>Insecta</taxon>
        <taxon>Pterygota</taxon>
        <taxon>Neoptera</taxon>
        <taxon>Endopterygota</taxon>
        <taxon>Diptera</taxon>
        <taxon>Brachycera</taxon>
        <taxon>Muscomorpha</taxon>
        <taxon>Platypezoidea</taxon>
        <taxon>Phoridae</taxon>
        <taxon>Megaseliini</taxon>
        <taxon>Megaselia</taxon>
    </lineage>
</organism>
<dbReference type="Gene3D" id="2.60.40.10">
    <property type="entry name" value="Immunoglobulins"/>
    <property type="match status" value="1"/>
</dbReference>
<name>T1GBI6_MEGSC</name>
<dbReference type="EnsemblMetazoa" id="MESCA000618-RA">
    <property type="protein sequence ID" value="MESCA000618-PA"/>
    <property type="gene ID" value="MESCA000618"/>
</dbReference>
<accession>T1GBI6</accession>
<dbReference type="HOGENOM" id="CLU_2515227_0_0_1"/>
<reference evidence="2" key="1">
    <citation type="submission" date="2013-02" db="EMBL/GenBank/DDBJ databases">
        <authorList>
            <person name="Hughes D."/>
        </authorList>
    </citation>
    <scope>NUCLEOTIDE SEQUENCE</scope>
    <source>
        <strain>Durham</strain>
        <strain evidence="2">NC isolate 2 -- Noor lab</strain>
    </source>
</reference>
<protein>
    <recommendedName>
        <fullName evidence="3">Immunoglobulin V-set domain-containing protein</fullName>
    </recommendedName>
</protein>
<keyword evidence="2" id="KW-1185">Reference proteome</keyword>
<dbReference type="AlphaFoldDB" id="T1GBI6"/>
<evidence type="ECO:0000313" key="1">
    <source>
        <dbReference type="EnsemblMetazoa" id="MESCA000618-PA"/>
    </source>
</evidence>
<proteinExistence type="predicted"/>
<dbReference type="Proteomes" id="UP000015102">
    <property type="component" value="Unassembled WGS sequence"/>
</dbReference>
<evidence type="ECO:0008006" key="3">
    <source>
        <dbReference type="Google" id="ProtNLM"/>
    </source>
</evidence>
<dbReference type="EMBL" id="CAQQ02069661">
    <property type="status" value="NOT_ANNOTATED_CDS"/>
    <property type="molecule type" value="Genomic_DNA"/>
</dbReference>
<sequence>MEELSKREDLVLIVKYAQQRDSGIYECQVSTTPPVGYTMMLSVTGRDGNAMLTKQNRFDGSCSPCMYVVEKTRTIVEKTMTTVSI</sequence>
<dbReference type="InterPro" id="IPR013783">
    <property type="entry name" value="Ig-like_fold"/>
</dbReference>